<dbReference type="Proteomes" id="UP000015101">
    <property type="component" value="Unassembled WGS sequence"/>
</dbReference>
<evidence type="ECO:0000313" key="4">
    <source>
        <dbReference type="EnsemblMetazoa" id="HelroP161090"/>
    </source>
</evidence>
<comment type="similarity">
    <text evidence="1">Belongs to the glycosyl hydrolase 79 family.</text>
</comment>
<dbReference type="STRING" id="6412.T1ER34"/>
<evidence type="ECO:0000256" key="2">
    <source>
        <dbReference type="SAM" id="MobiDB-lite"/>
    </source>
</evidence>
<feature type="region of interest" description="Disordered" evidence="2">
    <location>
        <begin position="445"/>
        <end position="467"/>
    </location>
</feature>
<sequence>MSYIYMIAILMTMTSRVTEVQKKFYDGLFPSILRIGGSPADYSFFDLPVETVDASGIQPKPYVITKQDVINLLQLTSSTNTKLLFDFNVQVRFGYNWDPSNAIQFLNFAAQFLNGTDLLFELGNEPDCLLPDLITPERLGEDFAILQKLLSYYQSKGMYKKSFIVGPDVVSMNGLELQYITSYYFRGDVATYKDYLNPQNFANLAESINNVKQAVSRSNYPATHIWIGETSDAWHSGTPNVSDRFVSAFLWLDKLGLSALMGVKAVMRQTLYGYYYSLLDLDMNPNPNVLTVQKLYNKYFFRIIGYHGFTKNDVTTYKTVAAEKDPYVPYNCARHSDNVNKQDNNNNYNNNKKNNTMNDNGDIDNDVKKSAYNTFKNADTIHRLGAFKLNNASSSLPTFRISMYGAGSVTLYGLNLHPTKSVDVKFVGIFKNLDRHVYLMEPDNDYKENKKKEEEKYSHKDLPILSK</sequence>
<name>T1ER34_HELRO</name>
<protein>
    <recommendedName>
        <fullName evidence="6">Glycoside hydrolase family 5 domain-containing protein</fullName>
    </recommendedName>
</protein>
<dbReference type="GO" id="GO:0031012">
    <property type="term" value="C:extracellular matrix"/>
    <property type="evidence" value="ECO:0000318"/>
    <property type="project" value="GO_Central"/>
</dbReference>
<dbReference type="PANTHER" id="PTHR46145:SF4">
    <property type="entry name" value="HEPARANASE"/>
    <property type="match status" value="1"/>
</dbReference>
<accession>T1ER34</accession>
<dbReference type="EMBL" id="AMQM01000746">
    <property type="status" value="NOT_ANNOTATED_CDS"/>
    <property type="molecule type" value="Genomic_DNA"/>
</dbReference>
<dbReference type="HOGENOM" id="CLU_585643_0_0_1"/>
<dbReference type="EMBL" id="KB096742">
    <property type="protein sequence ID" value="ESO01898.1"/>
    <property type="molecule type" value="Genomic_DNA"/>
</dbReference>
<dbReference type="Gene3D" id="3.20.20.80">
    <property type="entry name" value="Glycosidases"/>
    <property type="match status" value="1"/>
</dbReference>
<gene>
    <name evidence="4" type="primary">20199034</name>
    <name evidence="3" type="ORF">HELRODRAFT_161090</name>
</gene>
<dbReference type="EnsemblMetazoa" id="HelroT161090">
    <property type="protein sequence ID" value="HelroP161090"/>
    <property type="gene ID" value="HelroG161090"/>
</dbReference>
<dbReference type="Pfam" id="PF03662">
    <property type="entry name" value="Glyco_hydro_79n"/>
    <property type="match status" value="1"/>
</dbReference>
<evidence type="ECO:0000256" key="1">
    <source>
        <dbReference type="ARBA" id="ARBA00009800"/>
    </source>
</evidence>
<dbReference type="SUPFAM" id="SSF51445">
    <property type="entry name" value="(Trans)glycosidases"/>
    <property type="match status" value="1"/>
</dbReference>
<dbReference type="PANTHER" id="PTHR46145">
    <property type="entry name" value="HEPARANASE"/>
    <property type="match status" value="1"/>
</dbReference>
<dbReference type="GO" id="GO:0016798">
    <property type="term" value="F:hydrolase activity, acting on glycosyl bonds"/>
    <property type="evidence" value="ECO:0007669"/>
    <property type="project" value="InterPro"/>
</dbReference>
<feature type="compositionally biased region" description="Low complexity" evidence="2">
    <location>
        <begin position="341"/>
        <end position="360"/>
    </location>
</feature>
<evidence type="ECO:0000313" key="3">
    <source>
        <dbReference type="EMBL" id="ESO01898.1"/>
    </source>
</evidence>
<dbReference type="RefSeq" id="XP_009019306.1">
    <property type="nucleotide sequence ID" value="XM_009021058.1"/>
</dbReference>
<dbReference type="GeneID" id="20199034"/>
<organism evidence="4 5">
    <name type="scientific">Helobdella robusta</name>
    <name type="common">Californian leech</name>
    <dbReference type="NCBI Taxonomy" id="6412"/>
    <lineage>
        <taxon>Eukaryota</taxon>
        <taxon>Metazoa</taxon>
        <taxon>Spiralia</taxon>
        <taxon>Lophotrochozoa</taxon>
        <taxon>Annelida</taxon>
        <taxon>Clitellata</taxon>
        <taxon>Hirudinea</taxon>
        <taxon>Rhynchobdellida</taxon>
        <taxon>Glossiphoniidae</taxon>
        <taxon>Helobdella</taxon>
    </lineage>
</organism>
<dbReference type="CTD" id="20199034"/>
<dbReference type="InterPro" id="IPR005199">
    <property type="entry name" value="Glyco_hydro_79"/>
</dbReference>
<dbReference type="OMA" id="PATHIWI"/>
<proteinExistence type="inferred from homology"/>
<reference evidence="5" key="1">
    <citation type="submission" date="2012-12" db="EMBL/GenBank/DDBJ databases">
        <authorList>
            <person name="Hellsten U."/>
            <person name="Grimwood J."/>
            <person name="Chapman J.A."/>
            <person name="Shapiro H."/>
            <person name="Aerts A."/>
            <person name="Otillar R.P."/>
            <person name="Terry A.Y."/>
            <person name="Boore J.L."/>
            <person name="Simakov O."/>
            <person name="Marletaz F."/>
            <person name="Cho S.-J."/>
            <person name="Edsinger-Gonzales E."/>
            <person name="Havlak P."/>
            <person name="Kuo D.-H."/>
            <person name="Larsson T."/>
            <person name="Lv J."/>
            <person name="Arendt D."/>
            <person name="Savage R."/>
            <person name="Osoegawa K."/>
            <person name="de Jong P."/>
            <person name="Lindberg D.R."/>
            <person name="Seaver E.C."/>
            <person name="Weisblat D.A."/>
            <person name="Putnam N.H."/>
            <person name="Grigoriev I.V."/>
            <person name="Rokhsar D.S."/>
        </authorList>
    </citation>
    <scope>NUCLEOTIDE SEQUENCE</scope>
</reference>
<evidence type="ECO:0000313" key="5">
    <source>
        <dbReference type="Proteomes" id="UP000015101"/>
    </source>
</evidence>
<dbReference type="OrthoDB" id="10066041at2759"/>
<dbReference type="GO" id="GO:0005615">
    <property type="term" value="C:extracellular space"/>
    <property type="evidence" value="ECO:0000318"/>
    <property type="project" value="GO_Central"/>
</dbReference>
<dbReference type="eggNOG" id="ENOG502QQST">
    <property type="taxonomic scope" value="Eukaryota"/>
</dbReference>
<reference evidence="3 5" key="2">
    <citation type="journal article" date="2013" name="Nature">
        <title>Insights into bilaterian evolution from three spiralian genomes.</title>
        <authorList>
            <person name="Simakov O."/>
            <person name="Marletaz F."/>
            <person name="Cho S.J."/>
            <person name="Edsinger-Gonzales E."/>
            <person name="Havlak P."/>
            <person name="Hellsten U."/>
            <person name="Kuo D.H."/>
            <person name="Larsson T."/>
            <person name="Lv J."/>
            <person name="Arendt D."/>
            <person name="Savage R."/>
            <person name="Osoegawa K."/>
            <person name="de Jong P."/>
            <person name="Grimwood J."/>
            <person name="Chapman J.A."/>
            <person name="Shapiro H."/>
            <person name="Aerts A."/>
            <person name="Otillar R.P."/>
            <person name="Terry A.Y."/>
            <person name="Boore J.L."/>
            <person name="Grigoriev I.V."/>
            <person name="Lindberg D.R."/>
            <person name="Seaver E.C."/>
            <person name="Weisblat D.A."/>
            <person name="Putnam N.H."/>
            <person name="Rokhsar D.S."/>
        </authorList>
    </citation>
    <scope>NUCLEOTIDE SEQUENCE</scope>
</reference>
<keyword evidence="5" id="KW-1185">Reference proteome</keyword>
<dbReference type="InterPro" id="IPR017853">
    <property type="entry name" value="GH"/>
</dbReference>
<feature type="region of interest" description="Disordered" evidence="2">
    <location>
        <begin position="335"/>
        <end position="363"/>
    </location>
</feature>
<dbReference type="KEGG" id="hro:HELRODRAFT_161090"/>
<dbReference type="AlphaFoldDB" id="T1ER34"/>
<dbReference type="GO" id="GO:0016020">
    <property type="term" value="C:membrane"/>
    <property type="evidence" value="ECO:0007669"/>
    <property type="project" value="InterPro"/>
</dbReference>
<reference evidence="4" key="3">
    <citation type="submission" date="2015-06" db="UniProtKB">
        <authorList>
            <consortium name="EnsemblMetazoa"/>
        </authorList>
    </citation>
    <scope>IDENTIFICATION</scope>
</reference>
<evidence type="ECO:0008006" key="6">
    <source>
        <dbReference type="Google" id="ProtNLM"/>
    </source>
</evidence>
<dbReference type="InParanoid" id="T1ER34"/>